<feature type="binding site" evidence="10">
    <location>
        <begin position="243"/>
        <end position="249"/>
    </location>
    <ligand>
        <name>GTP</name>
        <dbReference type="ChEBI" id="CHEBI:37565"/>
    </ligand>
</feature>
<dbReference type="NCBIfam" id="NF003661">
    <property type="entry name" value="PRK05291.1-3"/>
    <property type="match status" value="1"/>
</dbReference>
<feature type="binding site" evidence="10">
    <location>
        <begin position="224"/>
        <end position="229"/>
    </location>
    <ligand>
        <name>GTP</name>
        <dbReference type="ChEBI" id="CHEBI:37565"/>
    </ligand>
</feature>
<dbReference type="CDD" id="cd14858">
    <property type="entry name" value="TrmE_N"/>
    <property type="match status" value="1"/>
</dbReference>
<feature type="domain" description="TrmE-type G" evidence="12">
    <location>
        <begin position="214"/>
        <end position="364"/>
    </location>
</feature>
<dbReference type="GO" id="GO:0005829">
    <property type="term" value="C:cytosol"/>
    <property type="evidence" value="ECO:0007669"/>
    <property type="project" value="TreeGrafter"/>
</dbReference>
<evidence type="ECO:0000256" key="5">
    <source>
        <dbReference type="ARBA" id="ARBA00022741"/>
    </source>
</evidence>
<dbReference type="Pfam" id="PF01926">
    <property type="entry name" value="MMR_HSR1"/>
    <property type="match status" value="1"/>
</dbReference>
<keyword evidence="6 10" id="KW-0378">Hydrolase</keyword>
<dbReference type="InterPro" id="IPR005225">
    <property type="entry name" value="Small_GTP-bd"/>
</dbReference>
<dbReference type="InterPro" id="IPR018948">
    <property type="entry name" value="GTP-bd_TrmE_N"/>
</dbReference>
<keyword evidence="7 10" id="KW-0460">Magnesium</keyword>
<evidence type="ECO:0000256" key="6">
    <source>
        <dbReference type="ARBA" id="ARBA00022801"/>
    </source>
</evidence>
<dbReference type="PROSITE" id="PS51709">
    <property type="entry name" value="G_TRME"/>
    <property type="match status" value="1"/>
</dbReference>
<protein>
    <recommendedName>
        <fullName evidence="10">tRNA modification GTPase MnmE</fullName>
        <ecNumber evidence="10">3.6.-.-</ecNumber>
    </recommendedName>
</protein>
<comment type="caution">
    <text evidence="10">Lacks conserved residue(s) required for the propagation of feature annotation.</text>
</comment>
<feature type="binding site" evidence="10">
    <location>
        <position position="80"/>
    </location>
    <ligand>
        <name>(6S)-5-formyl-5,6,7,8-tetrahydrofolate</name>
        <dbReference type="ChEBI" id="CHEBI:57457"/>
    </ligand>
</feature>
<dbReference type="FunFam" id="3.40.50.300:FF:001376">
    <property type="entry name" value="tRNA modification GTPase MnmE"/>
    <property type="match status" value="1"/>
</dbReference>
<evidence type="ECO:0000256" key="1">
    <source>
        <dbReference type="ARBA" id="ARBA00011043"/>
    </source>
</evidence>
<dbReference type="GO" id="GO:0030488">
    <property type="term" value="P:tRNA methylation"/>
    <property type="evidence" value="ECO:0007669"/>
    <property type="project" value="TreeGrafter"/>
</dbReference>
<dbReference type="Proteomes" id="UP000275925">
    <property type="component" value="Unassembled WGS sequence"/>
</dbReference>
<dbReference type="GO" id="GO:0005525">
    <property type="term" value="F:GTP binding"/>
    <property type="evidence" value="ECO:0007669"/>
    <property type="project" value="UniProtKB-UniRule"/>
</dbReference>
<dbReference type="InterPro" id="IPR006073">
    <property type="entry name" value="GTP-bd"/>
</dbReference>
<feature type="binding site" evidence="10">
    <location>
        <position position="119"/>
    </location>
    <ligand>
        <name>(6S)-5-formyl-5,6,7,8-tetrahydrofolate</name>
        <dbReference type="ChEBI" id="CHEBI:57457"/>
    </ligand>
</feature>
<accession>A0A388TI46</accession>
<comment type="subunit">
    <text evidence="10">Homodimer. Heterotetramer of two MnmE and two MnmG subunits.</text>
</comment>
<dbReference type="HAMAP" id="MF_00379">
    <property type="entry name" value="GTPase_MnmE"/>
    <property type="match status" value="1"/>
</dbReference>
<evidence type="ECO:0000256" key="10">
    <source>
        <dbReference type="HAMAP-Rule" id="MF_00379"/>
    </source>
</evidence>
<keyword evidence="14" id="KW-1185">Reference proteome</keyword>
<dbReference type="GO" id="GO:0003924">
    <property type="term" value="F:GTPase activity"/>
    <property type="evidence" value="ECO:0007669"/>
    <property type="project" value="UniProtKB-UniRule"/>
</dbReference>
<comment type="cofactor">
    <cofactor evidence="10">
        <name>K(+)</name>
        <dbReference type="ChEBI" id="CHEBI:29103"/>
    </cofactor>
    <text evidence="10">Binds 1 potassium ion per subunit.</text>
</comment>
<dbReference type="InterPro" id="IPR027266">
    <property type="entry name" value="TrmE/GcvT-like"/>
</dbReference>
<dbReference type="GO" id="GO:0046872">
    <property type="term" value="F:metal ion binding"/>
    <property type="evidence" value="ECO:0007669"/>
    <property type="project" value="UniProtKB-KW"/>
</dbReference>
<reference evidence="13 14" key="1">
    <citation type="journal article" date="2019" name="ISME J.">
        <title>Genome analyses of uncultured TG2/ZB3 bacteria in 'Margulisbacteria' specifically attached to ectosymbiotic spirochetes of protists in the termite gut.</title>
        <authorList>
            <person name="Utami Y.D."/>
            <person name="Kuwahara H."/>
            <person name="Igai K."/>
            <person name="Murakami T."/>
            <person name="Sugaya K."/>
            <person name="Morikawa T."/>
            <person name="Nagura Y."/>
            <person name="Yuki M."/>
            <person name="Deevong P."/>
            <person name="Inoue T."/>
            <person name="Kihara K."/>
            <person name="Lo N."/>
            <person name="Yamada A."/>
            <person name="Ohkuma M."/>
            <person name="Hongoh Y."/>
        </authorList>
    </citation>
    <scope>NUCLEOTIDE SEQUENCE [LARGE SCALE GENOMIC DNA]</scope>
    <source>
        <strain evidence="13">NkOx7-02</strain>
    </source>
</reference>
<evidence type="ECO:0000256" key="11">
    <source>
        <dbReference type="RuleBase" id="RU003313"/>
    </source>
</evidence>
<keyword evidence="8 10" id="KW-0630">Potassium</keyword>
<dbReference type="Gene3D" id="1.20.120.430">
    <property type="entry name" value="tRNA modification GTPase MnmE domain 2"/>
    <property type="match status" value="1"/>
</dbReference>
<feature type="binding site" evidence="10">
    <location>
        <position position="443"/>
    </location>
    <ligand>
        <name>(6S)-5-formyl-5,6,7,8-tetrahydrofolate</name>
        <dbReference type="ChEBI" id="CHEBI:57457"/>
    </ligand>
</feature>
<feature type="binding site" evidence="10">
    <location>
        <position position="249"/>
    </location>
    <ligand>
        <name>Mg(2+)</name>
        <dbReference type="ChEBI" id="CHEBI:18420"/>
    </ligand>
</feature>
<dbReference type="Pfam" id="PF10396">
    <property type="entry name" value="TrmE_N"/>
    <property type="match status" value="1"/>
</dbReference>
<dbReference type="PANTHER" id="PTHR42714">
    <property type="entry name" value="TRNA MODIFICATION GTPASE GTPBP3"/>
    <property type="match status" value="1"/>
</dbReference>
<feature type="binding site" evidence="10">
    <location>
        <position position="224"/>
    </location>
    <ligand>
        <name>K(+)</name>
        <dbReference type="ChEBI" id="CHEBI:29103"/>
    </ligand>
</feature>
<dbReference type="SUPFAM" id="SSF52540">
    <property type="entry name" value="P-loop containing nucleoside triphosphate hydrolases"/>
    <property type="match status" value="1"/>
</dbReference>
<feature type="binding site" evidence="10">
    <location>
        <begin position="268"/>
        <end position="271"/>
    </location>
    <ligand>
        <name>GTP</name>
        <dbReference type="ChEBI" id="CHEBI:37565"/>
    </ligand>
</feature>
<comment type="subcellular location">
    <subcellularLocation>
        <location evidence="10">Cytoplasm</location>
    </subcellularLocation>
</comment>
<evidence type="ECO:0000313" key="14">
    <source>
        <dbReference type="Proteomes" id="UP000275925"/>
    </source>
</evidence>
<sequence>MSNTIAAIATPPGTGGVAIVRVSGLDAFAIAAQVTSLKNFTGNTIRPCAFTTADGQTVLDHGLLAVFTAPRSYTGEDTVELNCHGSDYLARRLLSEVLVAGARLAEPGEFTKRAFLSGKLDLTQAESVADMLSAGGNLSLNLALQHLDGDVSREIRRLRREILQILAEIEAALDYPEEIADPDTEKIRQILGAARETTARLLADSDAGLLIKSGAQIVLAGRPNVGKSSLFNALLKHNRAIVTDIAGTTRDALEAEADIGGLKVTLLDTAGLRETTDPLERLGVERSRACLQNADLVLAIFDAASREPDADEKFWAEIKHLPHLRILNKIDLLEKVDETDSIPISAKNGVNLDLLGAKILEKLNLRRVDFSRYVYVSSLRQKNKLIQAAKHLEKCLSALGKTNYLDVLAPYLKAVAAALGEITGDEVSEEIIEQIFANFCVGK</sequence>
<evidence type="ECO:0000259" key="12">
    <source>
        <dbReference type="PROSITE" id="PS51709"/>
    </source>
</evidence>
<comment type="caution">
    <text evidence="13">The sequence shown here is derived from an EMBL/GenBank/DDBJ whole genome shotgun (WGS) entry which is preliminary data.</text>
</comment>
<dbReference type="GO" id="GO:0002098">
    <property type="term" value="P:tRNA wobble uridine modification"/>
    <property type="evidence" value="ECO:0007669"/>
    <property type="project" value="TreeGrafter"/>
</dbReference>
<dbReference type="InterPro" id="IPR027368">
    <property type="entry name" value="MnmE_dom2"/>
</dbReference>
<keyword evidence="2 10" id="KW-0963">Cytoplasm</keyword>
<keyword evidence="3 10" id="KW-0819">tRNA processing</keyword>
<evidence type="ECO:0000256" key="2">
    <source>
        <dbReference type="ARBA" id="ARBA00022490"/>
    </source>
</evidence>
<dbReference type="Gene3D" id="3.30.1360.120">
    <property type="entry name" value="Probable tRNA modification gtpase trme, domain 1"/>
    <property type="match status" value="1"/>
</dbReference>
<feature type="binding site" evidence="10">
    <location>
        <position position="243"/>
    </location>
    <ligand>
        <name>K(+)</name>
        <dbReference type="ChEBI" id="CHEBI:29103"/>
    </ligand>
</feature>
<evidence type="ECO:0000256" key="4">
    <source>
        <dbReference type="ARBA" id="ARBA00022723"/>
    </source>
</evidence>
<feature type="binding site" evidence="10">
    <location>
        <position position="245"/>
    </location>
    <ligand>
        <name>K(+)</name>
        <dbReference type="ChEBI" id="CHEBI:29103"/>
    </ligand>
</feature>
<dbReference type="EMBL" id="BGZO01000056">
    <property type="protein sequence ID" value="GBR76852.1"/>
    <property type="molecule type" value="Genomic_DNA"/>
</dbReference>
<dbReference type="Gene3D" id="3.40.50.300">
    <property type="entry name" value="P-loop containing nucleotide triphosphate hydrolases"/>
    <property type="match status" value="1"/>
</dbReference>
<dbReference type="Pfam" id="PF12631">
    <property type="entry name" value="MnmE_helical"/>
    <property type="match status" value="1"/>
</dbReference>
<dbReference type="NCBIfam" id="TIGR00231">
    <property type="entry name" value="small_GTP"/>
    <property type="match status" value="1"/>
</dbReference>
<dbReference type="InterPro" id="IPR031168">
    <property type="entry name" value="G_TrmE"/>
</dbReference>
<proteinExistence type="inferred from homology"/>
<evidence type="ECO:0000256" key="3">
    <source>
        <dbReference type="ARBA" id="ARBA00022694"/>
    </source>
</evidence>
<feature type="binding site" evidence="10">
    <location>
        <position position="228"/>
    </location>
    <ligand>
        <name>Mg(2+)</name>
        <dbReference type="ChEBI" id="CHEBI:18420"/>
    </ligand>
</feature>
<feature type="binding site" evidence="10">
    <location>
        <position position="248"/>
    </location>
    <ligand>
        <name>K(+)</name>
        <dbReference type="ChEBI" id="CHEBI:29103"/>
    </ligand>
</feature>
<organism evidence="13 14">
    <name type="scientific">Candidatus Termititenax persephonae</name>
    <dbReference type="NCBI Taxonomy" id="2218525"/>
    <lineage>
        <taxon>Bacteria</taxon>
        <taxon>Bacillati</taxon>
        <taxon>Candidatus Margulisiibacteriota</taxon>
        <taxon>Candidatus Termititenacia</taxon>
        <taxon>Candidatus Termititenacales</taxon>
        <taxon>Candidatus Termititenacaceae</taxon>
        <taxon>Candidatus Termititenax</taxon>
    </lineage>
</organism>
<evidence type="ECO:0000256" key="7">
    <source>
        <dbReference type="ARBA" id="ARBA00022842"/>
    </source>
</evidence>
<dbReference type="InterPro" id="IPR027417">
    <property type="entry name" value="P-loop_NTPase"/>
</dbReference>
<feature type="binding site" evidence="10">
    <location>
        <position position="21"/>
    </location>
    <ligand>
        <name>(6S)-5-formyl-5,6,7,8-tetrahydrofolate</name>
        <dbReference type="ChEBI" id="CHEBI:57457"/>
    </ligand>
</feature>
<dbReference type="EC" id="3.6.-.-" evidence="10"/>
<comment type="similarity">
    <text evidence="1 10 11">Belongs to the TRAFAC class TrmE-Era-EngA-EngB-Septin-like GTPase superfamily. TrmE GTPase family.</text>
</comment>
<evidence type="ECO:0000313" key="13">
    <source>
        <dbReference type="EMBL" id="GBR76852.1"/>
    </source>
</evidence>
<comment type="function">
    <text evidence="10">Exhibits a very high intrinsic GTPase hydrolysis rate. Involved in the addition of a carboxymethylaminomethyl (cmnm) group at the wobble position (U34) of certain tRNAs, forming tRNA-cmnm(5)s(2)U34.</text>
</comment>
<keyword evidence="5 10" id="KW-0547">Nucleotide-binding</keyword>
<gene>
    <name evidence="10 13" type="primary">mnmE</name>
    <name evidence="10" type="synonym">trmE</name>
    <name evidence="13" type="ORF">NO2_1340</name>
</gene>
<dbReference type="InterPro" id="IPR025867">
    <property type="entry name" value="MnmE_helical"/>
</dbReference>
<keyword evidence="4 10" id="KW-0479">Metal-binding</keyword>
<evidence type="ECO:0000256" key="9">
    <source>
        <dbReference type="ARBA" id="ARBA00023134"/>
    </source>
</evidence>
<dbReference type="InterPro" id="IPR004520">
    <property type="entry name" value="GTPase_MnmE"/>
</dbReference>
<keyword evidence="9 10" id="KW-0342">GTP-binding</keyword>
<dbReference type="CDD" id="cd04164">
    <property type="entry name" value="trmE"/>
    <property type="match status" value="1"/>
</dbReference>
<dbReference type="NCBIfam" id="TIGR00450">
    <property type="entry name" value="mnmE_trmE_thdF"/>
    <property type="match status" value="1"/>
</dbReference>
<name>A0A388TI46_9BACT</name>
<evidence type="ECO:0000256" key="8">
    <source>
        <dbReference type="ARBA" id="ARBA00022958"/>
    </source>
</evidence>
<dbReference type="PANTHER" id="PTHR42714:SF2">
    <property type="entry name" value="TRNA MODIFICATION GTPASE GTPBP3, MITOCHONDRIAL"/>
    <property type="match status" value="1"/>
</dbReference>
<dbReference type="AlphaFoldDB" id="A0A388TI46"/>